<dbReference type="PANTHER" id="PTHR33993">
    <property type="entry name" value="GLYOXALASE-RELATED"/>
    <property type="match status" value="1"/>
</dbReference>
<dbReference type="InterPro" id="IPR029068">
    <property type="entry name" value="Glyas_Bleomycin-R_OHBP_Dase"/>
</dbReference>
<dbReference type="PROSITE" id="PS51819">
    <property type="entry name" value="VOC"/>
    <property type="match status" value="1"/>
</dbReference>
<dbReference type="SUPFAM" id="SSF54593">
    <property type="entry name" value="Glyoxalase/Bleomycin resistance protein/Dihydroxybiphenyl dioxygenase"/>
    <property type="match status" value="1"/>
</dbReference>
<reference evidence="2 4" key="1">
    <citation type="submission" date="2024-02" db="EMBL/GenBank/DDBJ databases">
        <title>Lysobacter Genome Sequencing and Mining.</title>
        <authorList>
            <person name="Bierman J."/>
            <person name="Walker M.C."/>
        </authorList>
    </citation>
    <scope>NUCLEOTIDE SEQUENCE [LARGE SCALE GENOMIC DNA]</scope>
    <source>
        <strain evidence="2 4">PB6250</strain>
    </source>
</reference>
<dbReference type="Pfam" id="PF18029">
    <property type="entry name" value="Glyoxalase_6"/>
    <property type="match status" value="1"/>
</dbReference>
<dbReference type="InterPro" id="IPR041581">
    <property type="entry name" value="Glyoxalase_6"/>
</dbReference>
<dbReference type="PANTHER" id="PTHR33993:SF5">
    <property type="entry name" value="GLYOXALASE"/>
    <property type="match status" value="1"/>
</dbReference>
<dbReference type="AlphaFoldDB" id="A0AAU8MQY8"/>
<dbReference type="InterPro" id="IPR037523">
    <property type="entry name" value="VOC_core"/>
</dbReference>
<evidence type="ECO:0000313" key="3">
    <source>
        <dbReference type="EMBL" id="XCO75547.1"/>
    </source>
</evidence>
<dbReference type="CDD" id="cd06587">
    <property type="entry name" value="VOC"/>
    <property type="match status" value="1"/>
</dbReference>
<dbReference type="Proteomes" id="UP001387215">
    <property type="component" value="Unassembled WGS sequence"/>
</dbReference>
<accession>A0AAU8MQY8</accession>
<proteinExistence type="predicted"/>
<reference evidence="3" key="2">
    <citation type="submission" date="2024-06" db="EMBL/GenBank/DDBJ databases">
        <authorList>
            <person name="Li S."/>
        </authorList>
    </citation>
    <scope>NUCLEOTIDE SEQUENCE</scope>
    <source>
        <strain evidence="3">SR10</strain>
    </source>
</reference>
<dbReference type="Gene3D" id="3.10.180.10">
    <property type="entry name" value="2,3-Dihydroxybiphenyl 1,2-Dioxygenase, domain 1"/>
    <property type="match status" value="1"/>
</dbReference>
<gene>
    <name evidence="3" type="ORF">ABU614_01750</name>
    <name evidence="2" type="ORF">V2J18_17895</name>
</gene>
<protein>
    <submittedName>
        <fullName evidence="3">VOC family protein</fullName>
    </submittedName>
</protein>
<name>A0AAU8MQY8_9GAMM</name>
<organism evidence="3">
    <name type="scientific">Lysobacter firmicutimachus</name>
    <dbReference type="NCBI Taxonomy" id="1792846"/>
    <lineage>
        <taxon>Bacteria</taxon>
        <taxon>Pseudomonadati</taxon>
        <taxon>Pseudomonadota</taxon>
        <taxon>Gammaproteobacteria</taxon>
        <taxon>Lysobacterales</taxon>
        <taxon>Lysobacteraceae</taxon>
        <taxon>Lysobacter</taxon>
    </lineage>
</organism>
<dbReference type="EMBL" id="CP159925">
    <property type="protein sequence ID" value="XCO75547.1"/>
    <property type="molecule type" value="Genomic_DNA"/>
</dbReference>
<feature type="domain" description="VOC" evidence="1">
    <location>
        <begin position="15"/>
        <end position="132"/>
    </location>
</feature>
<keyword evidence="4" id="KW-1185">Reference proteome</keyword>
<evidence type="ECO:0000259" key="1">
    <source>
        <dbReference type="PROSITE" id="PS51819"/>
    </source>
</evidence>
<dbReference type="RefSeq" id="WP_336132496.1">
    <property type="nucleotide sequence ID" value="NZ_CP159925.1"/>
</dbReference>
<evidence type="ECO:0000313" key="2">
    <source>
        <dbReference type="EMBL" id="MEI2456537.1"/>
    </source>
</evidence>
<dbReference type="EMBL" id="JBANDL010000002">
    <property type="protein sequence ID" value="MEI2456537.1"/>
    <property type="molecule type" value="Genomic_DNA"/>
</dbReference>
<evidence type="ECO:0000313" key="4">
    <source>
        <dbReference type="Proteomes" id="UP001387215"/>
    </source>
</evidence>
<sequence>MSEQEPAARKPRVHGLGGVFFKARDPAALADWYRRHLDLDVQPWGGALFRWQRAGSGQDACTVWAPFGEDSTYFQPSDKPYMLNLRVDDLAGTLQALREEGCTVLDRHEESEQGKFGYALDPEGGLLELWQPAPGY</sequence>
<dbReference type="InterPro" id="IPR052164">
    <property type="entry name" value="Anthracycline_SecMetBiosynth"/>
</dbReference>